<dbReference type="Pfam" id="PF08281">
    <property type="entry name" value="Sigma70_r4_2"/>
    <property type="match status" value="1"/>
</dbReference>
<feature type="domain" description="RNA polymerase sigma-70 region 2" evidence="6">
    <location>
        <begin position="14"/>
        <end position="78"/>
    </location>
</feature>
<evidence type="ECO:0000313" key="8">
    <source>
        <dbReference type="EMBL" id="GIL25191.1"/>
    </source>
</evidence>
<dbReference type="InterPro" id="IPR039425">
    <property type="entry name" value="RNA_pol_sigma-70-like"/>
</dbReference>
<dbReference type="InterPro" id="IPR013325">
    <property type="entry name" value="RNA_pol_sigma_r2"/>
</dbReference>
<dbReference type="RefSeq" id="WP_207122824.1">
    <property type="nucleotide sequence ID" value="NZ_BOPO01000004.1"/>
</dbReference>
<evidence type="ECO:0000259" key="7">
    <source>
        <dbReference type="Pfam" id="PF08281"/>
    </source>
</evidence>
<dbReference type="InterPro" id="IPR007627">
    <property type="entry name" value="RNA_pol_sigma70_r2"/>
</dbReference>
<evidence type="ECO:0000259" key="6">
    <source>
        <dbReference type="Pfam" id="PF04542"/>
    </source>
</evidence>
<evidence type="ECO:0000313" key="9">
    <source>
        <dbReference type="Proteomes" id="UP000614996"/>
    </source>
</evidence>
<dbReference type="InterPro" id="IPR013324">
    <property type="entry name" value="RNA_pol_sigma_r3/r4-like"/>
</dbReference>
<reference evidence="9" key="1">
    <citation type="journal article" date="2021" name="Int. J. Syst. Evol. Microbiol.">
        <title>Actinocatenispora comari sp. nov., an endophytic actinomycete isolated from aerial parts of Comarum salesowianum.</title>
        <authorList>
            <person name="Oyunbileg N."/>
            <person name="Iizaka Y."/>
            <person name="Hamada M."/>
            <person name="Davaapurev B.O."/>
            <person name="Fukumoto A."/>
            <person name="Tsetseg B."/>
            <person name="Kato F."/>
            <person name="Tamura T."/>
            <person name="Batkhuu J."/>
            <person name="Anzai Y."/>
        </authorList>
    </citation>
    <scope>NUCLEOTIDE SEQUENCE [LARGE SCALE GENOMIC DNA]</scope>
    <source>
        <strain evidence="9">NUM-2625</strain>
    </source>
</reference>
<dbReference type="InterPro" id="IPR013249">
    <property type="entry name" value="RNA_pol_sigma70_r4_t2"/>
</dbReference>
<dbReference type="Pfam" id="PF04542">
    <property type="entry name" value="Sigma70_r2"/>
    <property type="match status" value="1"/>
</dbReference>
<evidence type="ECO:0000256" key="3">
    <source>
        <dbReference type="ARBA" id="ARBA00023082"/>
    </source>
</evidence>
<dbReference type="PANTHER" id="PTHR43133:SF50">
    <property type="entry name" value="ECF RNA POLYMERASE SIGMA FACTOR SIGM"/>
    <property type="match status" value="1"/>
</dbReference>
<protein>
    <submittedName>
        <fullName evidence="8">RNA polymerase sigma24 factor</fullName>
    </submittedName>
</protein>
<keyword evidence="5" id="KW-0804">Transcription</keyword>
<dbReference type="SUPFAM" id="SSF88946">
    <property type="entry name" value="Sigma2 domain of RNA polymerase sigma factors"/>
    <property type="match status" value="1"/>
</dbReference>
<dbReference type="InterPro" id="IPR014284">
    <property type="entry name" value="RNA_pol_sigma-70_dom"/>
</dbReference>
<sequence length="172" mass="19236">MRAADEQRYTEYVSARLPALHRLAYLLCGDPHRADDIVQAAIVKLYRHWRRASQATDLDAYVRTIVVRSFLDEQRLRWASVRLFGHPQDGPVIPAAPPDTETGIVVHTALTRLPPRQRAALVLRFLCDLSTESTAAAMHCSTGNVKRLTSDGLRRLRGLLAPVAERCADGTR</sequence>
<name>A0A8J4EIF4_9ACTN</name>
<dbReference type="NCBIfam" id="TIGR02937">
    <property type="entry name" value="sigma70-ECF"/>
    <property type="match status" value="1"/>
</dbReference>
<dbReference type="PANTHER" id="PTHR43133">
    <property type="entry name" value="RNA POLYMERASE ECF-TYPE SIGMA FACTO"/>
    <property type="match status" value="1"/>
</dbReference>
<dbReference type="CDD" id="cd06171">
    <property type="entry name" value="Sigma70_r4"/>
    <property type="match status" value="1"/>
</dbReference>
<keyword evidence="4" id="KW-0238">DNA-binding</keyword>
<comment type="similarity">
    <text evidence="1">Belongs to the sigma-70 factor family. ECF subfamily.</text>
</comment>
<dbReference type="Proteomes" id="UP000614996">
    <property type="component" value="Unassembled WGS sequence"/>
</dbReference>
<dbReference type="AlphaFoldDB" id="A0A8J4EIF4"/>
<dbReference type="Gene3D" id="1.10.1740.10">
    <property type="match status" value="1"/>
</dbReference>
<keyword evidence="3" id="KW-0731">Sigma factor</keyword>
<dbReference type="NCBIfam" id="TIGR02983">
    <property type="entry name" value="SigE-fam_strep"/>
    <property type="match status" value="1"/>
</dbReference>
<gene>
    <name evidence="8" type="ORF">NUM_04460</name>
</gene>
<comment type="caution">
    <text evidence="8">The sequence shown here is derived from an EMBL/GenBank/DDBJ whole genome shotgun (WGS) entry which is preliminary data.</text>
</comment>
<evidence type="ECO:0000256" key="2">
    <source>
        <dbReference type="ARBA" id="ARBA00023015"/>
    </source>
</evidence>
<dbReference type="Gene3D" id="1.10.10.10">
    <property type="entry name" value="Winged helix-like DNA-binding domain superfamily/Winged helix DNA-binding domain"/>
    <property type="match status" value="1"/>
</dbReference>
<dbReference type="GO" id="GO:0006352">
    <property type="term" value="P:DNA-templated transcription initiation"/>
    <property type="evidence" value="ECO:0007669"/>
    <property type="project" value="InterPro"/>
</dbReference>
<dbReference type="SUPFAM" id="SSF88659">
    <property type="entry name" value="Sigma3 and sigma4 domains of RNA polymerase sigma factors"/>
    <property type="match status" value="1"/>
</dbReference>
<dbReference type="GO" id="GO:0003677">
    <property type="term" value="F:DNA binding"/>
    <property type="evidence" value="ECO:0007669"/>
    <property type="project" value="UniProtKB-KW"/>
</dbReference>
<organism evidence="8 9">
    <name type="scientific">Actinocatenispora comari</name>
    <dbReference type="NCBI Taxonomy" id="2807577"/>
    <lineage>
        <taxon>Bacteria</taxon>
        <taxon>Bacillati</taxon>
        <taxon>Actinomycetota</taxon>
        <taxon>Actinomycetes</taxon>
        <taxon>Micromonosporales</taxon>
        <taxon>Micromonosporaceae</taxon>
        <taxon>Actinocatenispora</taxon>
    </lineage>
</organism>
<keyword evidence="2" id="KW-0805">Transcription regulation</keyword>
<feature type="domain" description="RNA polymerase sigma factor 70 region 4 type 2" evidence="7">
    <location>
        <begin position="106"/>
        <end position="156"/>
    </location>
</feature>
<dbReference type="GO" id="GO:0016987">
    <property type="term" value="F:sigma factor activity"/>
    <property type="evidence" value="ECO:0007669"/>
    <property type="project" value="UniProtKB-KW"/>
</dbReference>
<proteinExistence type="inferred from homology"/>
<dbReference type="EMBL" id="BOPO01000004">
    <property type="protein sequence ID" value="GIL25191.1"/>
    <property type="molecule type" value="Genomic_DNA"/>
</dbReference>
<evidence type="ECO:0000256" key="4">
    <source>
        <dbReference type="ARBA" id="ARBA00023125"/>
    </source>
</evidence>
<dbReference type="InterPro" id="IPR036388">
    <property type="entry name" value="WH-like_DNA-bd_sf"/>
</dbReference>
<keyword evidence="9" id="KW-1185">Reference proteome</keyword>
<dbReference type="InterPro" id="IPR014325">
    <property type="entry name" value="RNA_pol_sigma-E_actinobac"/>
</dbReference>
<evidence type="ECO:0000256" key="1">
    <source>
        <dbReference type="ARBA" id="ARBA00010641"/>
    </source>
</evidence>
<accession>A0A8J4EIF4</accession>
<evidence type="ECO:0000256" key="5">
    <source>
        <dbReference type="ARBA" id="ARBA00023163"/>
    </source>
</evidence>